<dbReference type="OrthoDB" id="9801763at2"/>
<dbReference type="SUPFAM" id="SSF53474">
    <property type="entry name" value="alpha/beta-Hydrolases"/>
    <property type="match status" value="1"/>
</dbReference>
<dbReference type="Gene3D" id="3.40.50.1820">
    <property type="entry name" value="alpha/beta hydrolase"/>
    <property type="match status" value="1"/>
</dbReference>
<evidence type="ECO:0000256" key="1">
    <source>
        <dbReference type="ARBA" id="ARBA00006499"/>
    </source>
</evidence>
<dbReference type="GO" id="GO:0016787">
    <property type="term" value="F:hydrolase activity"/>
    <property type="evidence" value="ECO:0007669"/>
    <property type="project" value="UniProtKB-KW"/>
</dbReference>
<dbReference type="InterPro" id="IPR050565">
    <property type="entry name" value="LYPA1-2/EST-like"/>
</dbReference>
<feature type="region of interest" description="Disordered" evidence="3">
    <location>
        <begin position="1"/>
        <end position="27"/>
    </location>
</feature>
<dbReference type="Pfam" id="PF02230">
    <property type="entry name" value="Abhydrolase_2"/>
    <property type="match status" value="1"/>
</dbReference>
<protein>
    <submittedName>
        <fullName evidence="5">Phospholipase/carboxylesterase</fullName>
    </submittedName>
</protein>
<comment type="similarity">
    <text evidence="1">Belongs to the AB hydrolase superfamily. AB hydrolase 2 family.</text>
</comment>
<name>A0A840G9T6_RHOTE</name>
<comment type="caution">
    <text evidence="5">The sequence shown here is derived from an EMBL/GenBank/DDBJ whole genome shotgun (WGS) entry which is preliminary data.</text>
</comment>
<reference evidence="5 6" key="1">
    <citation type="submission" date="2020-08" db="EMBL/GenBank/DDBJ databases">
        <title>Genome sequencing of Purple Non-Sulfur Bacteria from various extreme environments.</title>
        <authorList>
            <person name="Mayer M."/>
        </authorList>
    </citation>
    <scope>NUCLEOTIDE SEQUENCE [LARGE SCALE GENOMIC DNA]</scope>
    <source>
        <strain evidence="5 6">2761</strain>
    </source>
</reference>
<feature type="compositionally biased region" description="Basic and acidic residues" evidence="3">
    <location>
        <begin position="1"/>
        <end position="10"/>
    </location>
</feature>
<evidence type="ECO:0000313" key="6">
    <source>
        <dbReference type="Proteomes" id="UP000587070"/>
    </source>
</evidence>
<dbReference type="PANTHER" id="PTHR10655:SF17">
    <property type="entry name" value="LYSOPHOSPHOLIPASE-LIKE PROTEIN 1"/>
    <property type="match status" value="1"/>
</dbReference>
<evidence type="ECO:0000259" key="4">
    <source>
        <dbReference type="Pfam" id="PF02230"/>
    </source>
</evidence>
<organism evidence="5 6">
    <name type="scientific">Rhodocyclus tenuis</name>
    <name type="common">Rhodospirillum tenue</name>
    <dbReference type="NCBI Taxonomy" id="1066"/>
    <lineage>
        <taxon>Bacteria</taxon>
        <taxon>Pseudomonadati</taxon>
        <taxon>Pseudomonadota</taxon>
        <taxon>Betaproteobacteria</taxon>
        <taxon>Rhodocyclales</taxon>
        <taxon>Rhodocyclaceae</taxon>
        <taxon>Rhodocyclus</taxon>
    </lineage>
</organism>
<evidence type="ECO:0000256" key="3">
    <source>
        <dbReference type="SAM" id="MobiDB-lite"/>
    </source>
</evidence>
<dbReference type="PANTHER" id="PTHR10655">
    <property type="entry name" value="LYSOPHOSPHOLIPASE-RELATED"/>
    <property type="match status" value="1"/>
</dbReference>
<keyword evidence="6" id="KW-1185">Reference proteome</keyword>
<keyword evidence="2" id="KW-0378">Hydrolase</keyword>
<dbReference type="AlphaFoldDB" id="A0A840G9T6"/>
<dbReference type="InterPro" id="IPR029058">
    <property type="entry name" value="AB_hydrolase_fold"/>
</dbReference>
<feature type="domain" description="Phospholipase/carboxylesterase/thioesterase" evidence="4">
    <location>
        <begin position="31"/>
        <end position="233"/>
    </location>
</feature>
<dbReference type="EMBL" id="JACIGE010000012">
    <property type="protein sequence ID" value="MBB4248606.1"/>
    <property type="molecule type" value="Genomic_DNA"/>
</dbReference>
<gene>
    <name evidence="5" type="ORF">GGD90_003005</name>
</gene>
<evidence type="ECO:0000256" key="2">
    <source>
        <dbReference type="ARBA" id="ARBA00022801"/>
    </source>
</evidence>
<proteinExistence type="inferred from homology"/>
<evidence type="ECO:0000313" key="5">
    <source>
        <dbReference type="EMBL" id="MBB4248606.1"/>
    </source>
</evidence>
<dbReference type="Proteomes" id="UP000587070">
    <property type="component" value="Unassembled WGS sequence"/>
</dbReference>
<accession>A0A840G9T6</accession>
<dbReference type="RefSeq" id="WP_153114769.1">
    <property type="nucleotide sequence ID" value="NZ_JACIGE010000012.1"/>
</dbReference>
<dbReference type="InterPro" id="IPR003140">
    <property type="entry name" value="PLipase/COase/thioEstase"/>
</dbReference>
<sequence>MRDNDAEAHARRSTATTENPVSAHPIELTSGDKPDFALIWLHGLGADGSDFVPIVAELRLPVTLSGRFIFPHAPYQPVTCNGGYEMRAWYDILSLAPDERRVDVAGLQDSVASIHRLIAREVERGIPARRIVLAGFSQGGAVAYTAALTCPDALAGVIALSTYLPASELISGETRAANAQLPIFAAHGDEDDVVAPALGLRARDFLRQQGYQPEWHTYPMAHSVCDDEISDIGGWLTRQLGTQY</sequence>